<accession>A0ABY7NG03</accession>
<proteinExistence type="predicted"/>
<organism evidence="2 3">
    <name type="scientific">Cryobacterium breve</name>
    <dbReference type="NCBI Taxonomy" id="1259258"/>
    <lineage>
        <taxon>Bacteria</taxon>
        <taxon>Bacillati</taxon>
        <taxon>Actinomycetota</taxon>
        <taxon>Actinomycetes</taxon>
        <taxon>Micrococcales</taxon>
        <taxon>Microbacteriaceae</taxon>
        <taxon>Cryobacterium</taxon>
    </lineage>
</organism>
<feature type="region of interest" description="Disordered" evidence="1">
    <location>
        <begin position="1"/>
        <end position="53"/>
    </location>
</feature>
<gene>
    <name evidence="2" type="ORF">KIV56_06285</name>
</gene>
<evidence type="ECO:0000313" key="2">
    <source>
        <dbReference type="EMBL" id="WBM80907.1"/>
    </source>
</evidence>
<reference evidence="2 3" key="1">
    <citation type="submission" date="2021-05" db="EMBL/GenBank/DDBJ databases">
        <authorList>
            <person name="Kumar R."/>
            <person name="Kumar A."/>
            <person name="Mukhia S."/>
        </authorList>
    </citation>
    <scope>NUCLEOTIDE SEQUENCE [LARGE SCALE GENOMIC DNA]</scope>
    <source>
        <strain evidence="2 3">ERMR7:08</strain>
    </source>
</reference>
<dbReference type="RefSeq" id="WP_281535623.1">
    <property type="nucleotide sequence ID" value="NZ_CP075584.1"/>
</dbReference>
<evidence type="ECO:0000256" key="1">
    <source>
        <dbReference type="SAM" id="MobiDB-lite"/>
    </source>
</evidence>
<name>A0ABY7NG03_9MICO</name>
<keyword evidence="3" id="KW-1185">Reference proteome</keyword>
<dbReference type="EMBL" id="CP075584">
    <property type="protein sequence ID" value="WBM80907.1"/>
    <property type="molecule type" value="Genomic_DNA"/>
</dbReference>
<protein>
    <submittedName>
        <fullName evidence="2">Uncharacterized protein</fullName>
    </submittedName>
</protein>
<evidence type="ECO:0000313" key="3">
    <source>
        <dbReference type="Proteomes" id="UP001212421"/>
    </source>
</evidence>
<dbReference type="Proteomes" id="UP001212421">
    <property type="component" value="Chromosome"/>
</dbReference>
<sequence length="53" mass="4825">MAPAPGEPADAARAGDPADAPEPAGDTANGDAAGCARLHAPPPPAPAAAIGSA</sequence>
<feature type="compositionally biased region" description="Low complexity" evidence="1">
    <location>
        <begin position="1"/>
        <end position="26"/>
    </location>
</feature>